<sequence>MSRVSGKSDTEVPTAYSKVCQGLGGTIVGLGPSKRPEQPHLQIPPQASPPAPGWEGHGKQLAATALGNPVGEKAAPPGPLANAVEMAKKRVTRRLNCCTPRLPLAHEPQEQLGLTGQPKALTANEASSPAAFNYLNRKWQNRARGRISLSSHFHSGCFPFPEAADGLLPGPRGSGQASGMVSPGASSFLCRAAVVARPWDLSPAGAGFIFLVMQGCCGASPGCGQRGHFHAASQASPRHSSARQREARGGEGH</sequence>
<evidence type="ECO:0000256" key="1">
    <source>
        <dbReference type="SAM" id="MobiDB-lite"/>
    </source>
</evidence>
<feature type="region of interest" description="Disordered" evidence="1">
    <location>
        <begin position="228"/>
        <end position="253"/>
    </location>
</feature>
<evidence type="ECO:0000313" key="3">
    <source>
        <dbReference type="Proteomes" id="UP000010556"/>
    </source>
</evidence>
<dbReference type="Proteomes" id="UP000010556">
    <property type="component" value="Unassembled WGS sequence"/>
</dbReference>
<feature type="compositionally biased region" description="Basic and acidic residues" evidence="1">
    <location>
        <begin position="243"/>
        <end position="253"/>
    </location>
</feature>
<name>L5LGF0_MYODS</name>
<organism evidence="2 3">
    <name type="scientific">Myotis davidii</name>
    <name type="common">David's myotis</name>
    <dbReference type="NCBI Taxonomy" id="225400"/>
    <lineage>
        <taxon>Eukaryota</taxon>
        <taxon>Metazoa</taxon>
        <taxon>Chordata</taxon>
        <taxon>Craniata</taxon>
        <taxon>Vertebrata</taxon>
        <taxon>Euteleostomi</taxon>
        <taxon>Mammalia</taxon>
        <taxon>Eutheria</taxon>
        <taxon>Laurasiatheria</taxon>
        <taxon>Chiroptera</taxon>
        <taxon>Yangochiroptera</taxon>
        <taxon>Vespertilionidae</taxon>
        <taxon>Myotis</taxon>
    </lineage>
</organism>
<reference evidence="3" key="1">
    <citation type="journal article" date="2013" name="Science">
        <title>Comparative analysis of bat genomes provides insight into the evolution of flight and immunity.</title>
        <authorList>
            <person name="Zhang G."/>
            <person name="Cowled C."/>
            <person name="Shi Z."/>
            <person name="Huang Z."/>
            <person name="Bishop-Lilly K.A."/>
            <person name="Fang X."/>
            <person name="Wynne J.W."/>
            <person name="Xiong Z."/>
            <person name="Baker M.L."/>
            <person name="Zhao W."/>
            <person name="Tachedjian M."/>
            <person name="Zhu Y."/>
            <person name="Zhou P."/>
            <person name="Jiang X."/>
            <person name="Ng J."/>
            <person name="Yang L."/>
            <person name="Wu L."/>
            <person name="Xiao J."/>
            <person name="Feng Y."/>
            <person name="Chen Y."/>
            <person name="Sun X."/>
            <person name="Zhang Y."/>
            <person name="Marsh G.A."/>
            <person name="Crameri G."/>
            <person name="Broder C.C."/>
            <person name="Frey K.G."/>
            <person name="Wang L.F."/>
            <person name="Wang J."/>
        </authorList>
    </citation>
    <scope>NUCLEOTIDE SEQUENCE [LARGE SCALE GENOMIC DNA]</scope>
</reference>
<proteinExistence type="predicted"/>
<feature type="region of interest" description="Disordered" evidence="1">
    <location>
        <begin position="27"/>
        <end position="58"/>
    </location>
</feature>
<evidence type="ECO:0000313" key="2">
    <source>
        <dbReference type="EMBL" id="ELK25282.1"/>
    </source>
</evidence>
<keyword evidence="3" id="KW-1185">Reference proteome</keyword>
<accession>L5LGF0</accession>
<dbReference type="EMBL" id="KB112115">
    <property type="protein sequence ID" value="ELK25282.1"/>
    <property type="molecule type" value="Genomic_DNA"/>
</dbReference>
<gene>
    <name evidence="2" type="ORF">MDA_GLEAN10012279</name>
</gene>
<dbReference type="AlphaFoldDB" id="L5LGF0"/>
<protein>
    <submittedName>
        <fullName evidence="2">Uncharacterized protein</fullName>
    </submittedName>
</protein>